<reference evidence="2" key="2">
    <citation type="submission" date="2023-05" db="EMBL/GenBank/DDBJ databases">
        <authorList>
            <person name="Schelkunov M.I."/>
        </authorList>
    </citation>
    <scope>NUCLEOTIDE SEQUENCE</scope>
    <source>
        <strain evidence="2">Hsosn_3</strain>
        <tissue evidence="2">Leaf</tissue>
    </source>
</reference>
<proteinExistence type="predicted"/>
<dbReference type="AlphaFoldDB" id="A0AAD8IGR9"/>
<sequence>MDCSPTKTPMSTATKLELNTKEISVDISSYRGMVGSLLYFIASRPDIMFDTCLCARFQADPRESHLIAIKRIFSYLKGTLNLAGSCCAQILWMKNQLLDYGLRVDKIPIFCDNTNAIAITENPVQHSRTKHIDIKYHFIREHVMNGTMELHFVPSEKHLADIFTKPLDESTFSRLVSELAMTPTNKTMSLTDYIYEKNKFTTLVDLRDHTEPYHKMMKFIKACKLSYAMLAAPTLICEVIDEVWVSAVFDSVNTTITFNLKGNEHVINSDIVTTCLKLPKNNGLEKHNDSDIVVMLNSIRYALSTDNIGKIMRKCMRKEWSFFCDAFIKVFSGKISNWDVVTISMLDLIYMLLNDKYYNLVSMVLIELGAKLGQKQSRNKNIYYARVIMLLANHVDKDLAITFPDNKMECWVQNKRVLEGLNMMNLNSGVEMVYLPIIEALRETQVSISTTSISNPPISLPSSATMEVGIVQQPPTQVAKTKTAKSKSKKPTSGASQKASVAKTTTQPEGSAQVVVSGEGRGEHQENPKDKVGEVSKSQPSHCNSPKSGVRDLGLSQSM</sequence>
<gene>
    <name evidence="2" type="ORF">POM88_021370</name>
</gene>
<evidence type="ECO:0000256" key="1">
    <source>
        <dbReference type="SAM" id="MobiDB-lite"/>
    </source>
</evidence>
<dbReference type="PANTHER" id="PTHR11439:SF463">
    <property type="entry name" value="REVERSE TRANSCRIPTASE TY1_COPIA-TYPE DOMAIN-CONTAINING PROTEIN"/>
    <property type="match status" value="1"/>
</dbReference>
<dbReference type="Proteomes" id="UP001237642">
    <property type="component" value="Unassembled WGS sequence"/>
</dbReference>
<reference evidence="2" key="1">
    <citation type="submission" date="2023-02" db="EMBL/GenBank/DDBJ databases">
        <title>Genome of toxic invasive species Heracleum sosnowskyi carries increased number of genes despite the absence of recent whole-genome duplications.</title>
        <authorList>
            <person name="Schelkunov M."/>
            <person name="Shtratnikova V."/>
            <person name="Makarenko M."/>
            <person name="Klepikova A."/>
            <person name="Omelchenko D."/>
            <person name="Novikova G."/>
            <person name="Obukhova E."/>
            <person name="Bogdanov V."/>
            <person name="Penin A."/>
            <person name="Logacheva M."/>
        </authorList>
    </citation>
    <scope>NUCLEOTIDE SEQUENCE</scope>
    <source>
        <strain evidence="2">Hsosn_3</strain>
        <tissue evidence="2">Leaf</tissue>
    </source>
</reference>
<evidence type="ECO:0000313" key="3">
    <source>
        <dbReference type="Proteomes" id="UP001237642"/>
    </source>
</evidence>
<feature type="region of interest" description="Disordered" evidence="1">
    <location>
        <begin position="474"/>
        <end position="559"/>
    </location>
</feature>
<keyword evidence="3" id="KW-1185">Reference proteome</keyword>
<feature type="compositionally biased region" description="Polar residues" evidence="1">
    <location>
        <begin position="536"/>
        <end position="547"/>
    </location>
</feature>
<organism evidence="2 3">
    <name type="scientific">Heracleum sosnowskyi</name>
    <dbReference type="NCBI Taxonomy" id="360622"/>
    <lineage>
        <taxon>Eukaryota</taxon>
        <taxon>Viridiplantae</taxon>
        <taxon>Streptophyta</taxon>
        <taxon>Embryophyta</taxon>
        <taxon>Tracheophyta</taxon>
        <taxon>Spermatophyta</taxon>
        <taxon>Magnoliopsida</taxon>
        <taxon>eudicotyledons</taxon>
        <taxon>Gunneridae</taxon>
        <taxon>Pentapetalae</taxon>
        <taxon>asterids</taxon>
        <taxon>campanulids</taxon>
        <taxon>Apiales</taxon>
        <taxon>Apiaceae</taxon>
        <taxon>Apioideae</taxon>
        <taxon>apioid superclade</taxon>
        <taxon>Tordylieae</taxon>
        <taxon>Tordyliinae</taxon>
        <taxon>Heracleum</taxon>
    </lineage>
</organism>
<dbReference type="PANTHER" id="PTHR11439">
    <property type="entry name" value="GAG-POL-RELATED RETROTRANSPOSON"/>
    <property type="match status" value="1"/>
</dbReference>
<dbReference type="EMBL" id="JAUIZM010000005">
    <property type="protein sequence ID" value="KAK1383635.1"/>
    <property type="molecule type" value="Genomic_DNA"/>
</dbReference>
<feature type="compositionally biased region" description="Basic and acidic residues" evidence="1">
    <location>
        <begin position="520"/>
        <end position="534"/>
    </location>
</feature>
<evidence type="ECO:0000313" key="2">
    <source>
        <dbReference type="EMBL" id="KAK1383635.1"/>
    </source>
</evidence>
<feature type="compositionally biased region" description="Polar residues" evidence="1">
    <location>
        <begin position="497"/>
        <end position="510"/>
    </location>
</feature>
<dbReference type="CDD" id="cd09272">
    <property type="entry name" value="RNase_HI_RT_Ty1"/>
    <property type="match status" value="1"/>
</dbReference>
<accession>A0AAD8IGR9</accession>
<comment type="caution">
    <text evidence="2">The sequence shown here is derived from an EMBL/GenBank/DDBJ whole genome shotgun (WGS) entry which is preliminary data.</text>
</comment>
<name>A0AAD8IGR9_9APIA</name>
<protein>
    <submittedName>
        <fullName evidence="2">Uncharacterized protein</fullName>
    </submittedName>
</protein>